<evidence type="ECO:0000256" key="4">
    <source>
        <dbReference type="PROSITE-ProRule" id="PRU00221"/>
    </source>
</evidence>
<dbReference type="InterPro" id="IPR015943">
    <property type="entry name" value="WD40/YVTN_repeat-like_dom_sf"/>
</dbReference>
<dbReference type="GO" id="GO:0031929">
    <property type="term" value="P:TOR signaling"/>
    <property type="evidence" value="ECO:0007669"/>
    <property type="project" value="InterPro"/>
</dbReference>
<dbReference type="PROSITE" id="PS50082">
    <property type="entry name" value="WD_REPEATS_2"/>
    <property type="match status" value="1"/>
</dbReference>
<dbReference type="EMBL" id="CAMPGE010018478">
    <property type="protein sequence ID" value="CAI2376891.1"/>
    <property type="molecule type" value="Genomic_DNA"/>
</dbReference>
<dbReference type="SMART" id="SM00320">
    <property type="entry name" value="WD40"/>
    <property type="match status" value="5"/>
</dbReference>
<comment type="caution">
    <text evidence="5">The sequence shown here is derived from an EMBL/GenBank/DDBJ whole genome shotgun (WGS) entry which is preliminary data.</text>
</comment>
<evidence type="ECO:0000313" key="5">
    <source>
        <dbReference type="EMBL" id="CAI2376891.1"/>
    </source>
</evidence>
<dbReference type="InterPro" id="IPR001680">
    <property type="entry name" value="WD40_rpt"/>
</dbReference>
<dbReference type="Gene3D" id="2.130.10.10">
    <property type="entry name" value="YVTN repeat-like/Quinoprotein amine dehydrogenase"/>
    <property type="match status" value="1"/>
</dbReference>
<name>A0AAD1XQL2_EUPCR</name>
<keyword evidence="2 4" id="KW-0853">WD repeat</keyword>
<dbReference type="PANTHER" id="PTHR19842:SF0">
    <property type="entry name" value="TARGET OF RAPAMYCIN COMPLEX SUBUNIT LST8"/>
    <property type="match status" value="1"/>
</dbReference>
<dbReference type="AlphaFoldDB" id="A0AAD1XQL2"/>
<organism evidence="5 6">
    <name type="scientific">Euplotes crassus</name>
    <dbReference type="NCBI Taxonomy" id="5936"/>
    <lineage>
        <taxon>Eukaryota</taxon>
        <taxon>Sar</taxon>
        <taxon>Alveolata</taxon>
        <taxon>Ciliophora</taxon>
        <taxon>Intramacronucleata</taxon>
        <taxon>Spirotrichea</taxon>
        <taxon>Hypotrichia</taxon>
        <taxon>Euplotida</taxon>
        <taxon>Euplotidae</taxon>
        <taxon>Moneuplotes</taxon>
    </lineage>
</organism>
<evidence type="ECO:0000256" key="2">
    <source>
        <dbReference type="ARBA" id="ARBA00022574"/>
    </source>
</evidence>
<dbReference type="Proteomes" id="UP001295684">
    <property type="component" value="Unassembled WGS sequence"/>
</dbReference>
<dbReference type="InterPro" id="IPR037588">
    <property type="entry name" value="MLST8"/>
</dbReference>
<reference evidence="5" key="1">
    <citation type="submission" date="2023-07" db="EMBL/GenBank/DDBJ databases">
        <authorList>
            <consortium name="AG Swart"/>
            <person name="Singh M."/>
            <person name="Singh A."/>
            <person name="Seah K."/>
            <person name="Emmerich C."/>
        </authorList>
    </citation>
    <scope>NUCLEOTIDE SEQUENCE</scope>
    <source>
        <strain evidence="5">DP1</strain>
    </source>
</reference>
<comment type="similarity">
    <text evidence="1">Belongs to the WD repeat LST8 family.</text>
</comment>
<dbReference type="GO" id="GO:0031932">
    <property type="term" value="C:TORC2 complex"/>
    <property type="evidence" value="ECO:0007669"/>
    <property type="project" value="InterPro"/>
</dbReference>
<accession>A0AAD1XQL2</accession>
<dbReference type="InterPro" id="IPR019775">
    <property type="entry name" value="WD40_repeat_CS"/>
</dbReference>
<dbReference type="InterPro" id="IPR020472">
    <property type="entry name" value="WD40_PAC1"/>
</dbReference>
<dbReference type="GO" id="GO:0032956">
    <property type="term" value="P:regulation of actin cytoskeleton organization"/>
    <property type="evidence" value="ECO:0007669"/>
    <property type="project" value="TreeGrafter"/>
</dbReference>
<dbReference type="PRINTS" id="PR00320">
    <property type="entry name" value="GPROTEINBRPT"/>
</dbReference>
<dbReference type="PROSITE" id="PS00678">
    <property type="entry name" value="WD_REPEATS_1"/>
    <property type="match status" value="2"/>
</dbReference>
<dbReference type="Pfam" id="PF00400">
    <property type="entry name" value="WD40"/>
    <property type="match status" value="3"/>
</dbReference>
<keyword evidence="6" id="KW-1185">Reference proteome</keyword>
<dbReference type="SUPFAM" id="SSF50978">
    <property type="entry name" value="WD40 repeat-like"/>
    <property type="match status" value="1"/>
</dbReference>
<evidence type="ECO:0000256" key="3">
    <source>
        <dbReference type="ARBA" id="ARBA00022737"/>
    </source>
</evidence>
<sequence length="301" mass="34117">MSCIIATAGYDQCIKFWDLNNCTRSIPFTDSAVNKIIVSPDKDYLGVAAHTQLHLYKIEGFSQKPDKTYLDNKTNITDLGFEKDCKWLFTSSEDGILQIFDYRAEGFQMKYENSCCINSAILQPLQSEIYFGDDKGTIGIWDLVKNEPRILQEDPEQVAIRSIDITVEGSKLCAANSEGMVFVRNLNDKGEYVLIEDIEAHIDSYILKCKFSRCGQFIATCSSDRTLKIWECDDENSYEEIQELTGHTGWVWDCAFTVNSDYLVSVSSDAILKIWEVESGDLRRVLKGHAKGITTLAFSDY</sequence>
<protein>
    <submittedName>
        <fullName evidence="5">Uncharacterized protein</fullName>
    </submittedName>
</protein>
<dbReference type="PROSITE" id="PS50294">
    <property type="entry name" value="WD_REPEATS_REGION"/>
    <property type="match status" value="1"/>
</dbReference>
<keyword evidence="3" id="KW-0677">Repeat</keyword>
<proteinExistence type="inferred from homology"/>
<evidence type="ECO:0000313" key="6">
    <source>
        <dbReference type="Proteomes" id="UP001295684"/>
    </source>
</evidence>
<dbReference type="PANTHER" id="PTHR19842">
    <property type="entry name" value="G BETA-LIKE PROTEIN GBL"/>
    <property type="match status" value="1"/>
</dbReference>
<evidence type="ECO:0000256" key="1">
    <source>
        <dbReference type="ARBA" id="ARBA00009890"/>
    </source>
</evidence>
<dbReference type="InterPro" id="IPR036322">
    <property type="entry name" value="WD40_repeat_dom_sf"/>
</dbReference>
<gene>
    <name evidence="5" type="ORF">ECRASSUSDP1_LOCUS18268</name>
</gene>
<feature type="repeat" description="WD" evidence="4">
    <location>
        <begin position="244"/>
        <end position="285"/>
    </location>
</feature>
<dbReference type="GO" id="GO:0031931">
    <property type="term" value="C:TORC1 complex"/>
    <property type="evidence" value="ECO:0007669"/>
    <property type="project" value="InterPro"/>
</dbReference>